<feature type="chain" id="PRO_5040959944" evidence="6">
    <location>
        <begin position="26"/>
        <end position="1281"/>
    </location>
</feature>
<dbReference type="PANTHER" id="PTHR37467">
    <property type="entry name" value="EXPORTED CALCIUM-BINDING GLYCOPROTEIN-RELATED"/>
    <property type="match status" value="1"/>
</dbReference>
<feature type="compositionally biased region" description="Acidic residues" evidence="5">
    <location>
        <begin position="724"/>
        <end position="738"/>
    </location>
</feature>
<feature type="compositionally biased region" description="Acidic residues" evidence="5">
    <location>
        <begin position="1109"/>
        <end position="1136"/>
    </location>
</feature>
<comment type="subcellular location">
    <subcellularLocation>
        <location evidence="1">Secreted</location>
    </subcellularLocation>
</comment>
<feature type="compositionally biased region" description="Acidic residues" evidence="5">
    <location>
        <begin position="1068"/>
        <end position="1083"/>
    </location>
</feature>
<feature type="region of interest" description="Disordered" evidence="5">
    <location>
        <begin position="490"/>
        <end position="510"/>
    </location>
</feature>
<feature type="compositionally biased region" description="Acidic residues" evidence="5">
    <location>
        <begin position="840"/>
        <end position="851"/>
    </location>
</feature>
<accession>A0A9X4AU29</accession>
<dbReference type="RefSeq" id="WP_272459089.1">
    <property type="nucleotide sequence ID" value="NZ_JAGTJJ010000024.1"/>
</dbReference>
<evidence type="ECO:0000313" key="8">
    <source>
        <dbReference type="EMBL" id="MDC3984848.1"/>
    </source>
</evidence>
<dbReference type="InterPro" id="IPR008966">
    <property type="entry name" value="Adhesion_dom_sf"/>
</dbReference>
<sequence>MRRHLLLAGLASVTALGIFARDAAAAPNLRVQVDQKGDFLLIGNTLGHDCAGNAPGLPLVNIVGSCGNNATDSGVDILWRSQDPLPTQASAINTITAAQARSTAILTIPAGATVTHAYLYWGATRNASGADTTATLDRPGVFSQDLTATQAYTSTQNSYQSVADITAIVQAQGSGAYRVAGVDVEPTDGITDATTFAAWWMVVLYERASDPPRNLAIFDGLDAVGNGNPQNVTLSGFLVPPAFANAKLGVVAFEGDTSVTGDSFSFNNVQLSNALNPAGDFFNRTRTNLGAAVTVAGDLPQLDGTAGSYSGMDMDIVDITGQLTAGQKSAPISATSTGDVYWLAGFVTSIPTFKPDFTTSVKSAVDVNGGALLVGDVVEYTIVATNTGNDTAINTVLVDPIPMGVTYVPGSIEVVSGPNTGAKTDALADDQGEYNAATNEVLIRLGTGANGTNGGTMLVNDTTTVKFRVTVNPDATGTILNQAIITAAGQTGAPAKDTPTDGNGPSPDQPPTPIVIDLCESDMNCMAPTPACNVAATPNTCVECVTDTHCGGATPTCDAATNTCVCVPTGAEICDGLDNDCNDTIDDGFNVGMACSAGVGACLTTGVFACLPNGTSACNAFPDEPGVETCNGIDDNCDGTTDNGVPGVGDACMTGLPGICGPGMQVCGAGGIACMPDVAPGSTPEVCGDGVDQDCDGAVDNGCLDSDGDGIGDEVEVANGTDPNDADSDDDGVSDGEEPQWNVDTDGDGLINALDPDSDDDGLFDGTELGKDCANPATNPDAQSCRADADPNTTTDPLDADTDNGGVSDGDEDTNLNGKLDAGERDPNDPADDSNAPTDSDGDGLSDDLEEQIGTNPNDADSDDDGLIDGEEPNPSADTDGDGLINGLDPDSDNDGLFDGTESGKDCSNPATDPTAGNCIADADPNTKTSPLDADTDNGGVIDGSEDENRNGAVDPGELDPNDPTDDTTKPDTDGDGLTDDYENEIGTDPNDADSDDDGVIDGEEPNPTDDTDGDGIINALDPDSDGDGLKDGTEMGKNCSNPATNTAANNCVADGDNGVTTTSPVDPDTDDGGVNDGDEDTDKDGVVDSNERDPNDPTDDNVVPPMDSDGDGLTDDEEADLGTDPNDADSDDDGVIDGQEPSPGEDTDGDGKKNALDPDSDNDGLFDGTELGLACSDPATDAAAETCVPDADKGATTTDPLDADTDNGGLNDGEEDANKNGMVDTGESDPLDPADDAPEGIILTGNGLCAARPGNDATPGVGFLLALAAGTALVRRRRRS</sequence>
<evidence type="ECO:0000313" key="9">
    <source>
        <dbReference type="Proteomes" id="UP001151081"/>
    </source>
</evidence>
<proteinExistence type="predicted"/>
<dbReference type="InterPro" id="IPR047589">
    <property type="entry name" value="DUF11_rpt"/>
</dbReference>
<evidence type="ECO:0000256" key="4">
    <source>
        <dbReference type="ARBA" id="ARBA00022837"/>
    </source>
</evidence>
<dbReference type="PANTHER" id="PTHR37467:SF1">
    <property type="entry name" value="EXPORTED CALCIUM-BINDING GLYCOPROTEIN"/>
    <property type="match status" value="1"/>
</dbReference>
<name>A0A9X4AU29_9BACT</name>
<evidence type="ECO:0000256" key="3">
    <source>
        <dbReference type="ARBA" id="ARBA00022729"/>
    </source>
</evidence>
<keyword evidence="2" id="KW-0964">Secreted</keyword>
<keyword evidence="9" id="KW-1185">Reference proteome</keyword>
<dbReference type="Pfam" id="PF18884">
    <property type="entry name" value="TSP3_bac"/>
    <property type="match status" value="5"/>
</dbReference>
<feature type="compositionally biased region" description="Acidic residues" evidence="5">
    <location>
        <begin position="1227"/>
        <end position="1239"/>
    </location>
</feature>
<feature type="compositionally biased region" description="Acidic residues" evidence="5">
    <location>
        <begin position="706"/>
        <end position="716"/>
    </location>
</feature>
<feature type="compositionally biased region" description="Acidic residues" evidence="5">
    <location>
        <begin position="957"/>
        <end position="966"/>
    </location>
</feature>
<dbReference type="InterPro" id="IPR001434">
    <property type="entry name" value="OmcB-like_DUF11"/>
</dbReference>
<dbReference type="NCBIfam" id="TIGR01451">
    <property type="entry name" value="B_ant_repeat"/>
    <property type="match status" value="1"/>
</dbReference>
<protein>
    <submittedName>
        <fullName evidence="8">DUF11 domain-containing protein</fullName>
    </submittedName>
</protein>
<dbReference type="Pfam" id="PF01345">
    <property type="entry name" value="DUF11"/>
    <property type="match status" value="1"/>
</dbReference>
<dbReference type="SUPFAM" id="SSF49401">
    <property type="entry name" value="Bacterial adhesins"/>
    <property type="match status" value="1"/>
</dbReference>
<evidence type="ECO:0000256" key="5">
    <source>
        <dbReference type="SAM" id="MobiDB-lite"/>
    </source>
</evidence>
<feature type="compositionally biased region" description="Acidic residues" evidence="5">
    <location>
        <begin position="974"/>
        <end position="1014"/>
    </location>
</feature>
<evidence type="ECO:0000256" key="6">
    <source>
        <dbReference type="SAM" id="SignalP"/>
    </source>
</evidence>
<dbReference type="EMBL" id="JAGTJJ010000024">
    <property type="protein sequence ID" value="MDC3984848.1"/>
    <property type="molecule type" value="Genomic_DNA"/>
</dbReference>
<dbReference type="InterPro" id="IPR053180">
    <property type="entry name" value="Ca-binding_acidic-repeat"/>
</dbReference>
<evidence type="ECO:0000256" key="1">
    <source>
        <dbReference type="ARBA" id="ARBA00004613"/>
    </source>
</evidence>
<feature type="region of interest" description="Disordered" evidence="5">
    <location>
        <begin position="706"/>
        <end position="1242"/>
    </location>
</feature>
<dbReference type="InterPro" id="IPR059100">
    <property type="entry name" value="TSP3_bac"/>
</dbReference>
<feature type="compositionally biased region" description="Acidic residues" evidence="5">
    <location>
        <begin position="860"/>
        <end position="872"/>
    </location>
</feature>
<keyword evidence="4" id="KW-0106">Calcium</keyword>
<feature type="compositionally biased region" description="Basic and acidic residues" evidence="5">
    <location>
        <begin position="1084"/>
        <end position="1096"/>
    </location>
</feature>
<gene>
    <name evidence="8" type="ORF">KEG57_30485</name>
</gene>
<reference evidence="8 9" key="1">
    <citation type="submission" date="2021-04" db="EMBL/GenBank/DDBJ databases">
        <title>Genome analysis of Polyangium sp.</title>
        <authorList>
            <person name="Li Y."/>
            <person name="Wang J."/>
        </authorList>
    </citation>
    <scope>NUCLEOTIDE SEQUENCE [LARGE SCALE GENOMIC DNA]</scope>
    <source>
        <strain evidence="8 9">SDU14</strain>
    </source>
</reference>
<evidence type="ECO:0000259" key="7">
    <source>
        <dbReference type="Pfam" id="PF01345"/>
    </source>
</evidence>
<evidence type="ECO:0000256" key="2">
    <source>
        <dbReference type="ARBA" id="ARBA00022525"/>
    </source>
</evidence>
<feature type="compositionally biased region" description="Polar residues" evidence="5">
    <location>
        <begin position="1039"/>
        <end position="1050"/>
    </location>
</feature>
<organism evidence="8 9">
    <name type="scientific">Polyangium jinanense</name>
    <dbReference type="NCBI Taxonomy" id="2829994"/>
    <lineage>
        <taxon>Bacteria</taxon>
        <taxon>Pseudomonadati</taxon>
        <taxon>Myxococcota</taxon>
        <taxon>Polyangia</taxon>
        <taxon>Polyangiales</taxon>
        <taxon>Polyangiaceae</taxon>
        <taxon>Polyangium</taxon>
    </lineage>
</organism>
<dbReference type="InterPro" id="IPR021655">
    <property type="entry name" value="Put_metal-bd"/>
</dbReference>
<comment type="caution">
    <text evidence="8">The sequence shown here is derived from an EMBL/GenBank/DDBJ whole genome shotgun (WGS) entry which is preliminary data.</text>
</comment>
<dbReference type="Proteomes" id="UP001151081">
    <property type="component" value="Unassembled WGS sequence"/>
</dbReference>
<dbReference type="Pfam" id="PF11617">
    <property type="entry name" value="Cu-binding_MopE"/>
    <property type="match status" value="3"/>
</dbReference>
<feature type="domain" description="DUF11" evidence="7">
    <location>
        <begin position="367"/>
        <end position="488"/>
    </location>
</feature>
<keyword evidence="3 6" id="KW-0732">Signal</keyword>
<feature type="signal peptide" evidence="6">
    <location>
        <begin position="1"/>
        <end position="25"/>
    </location>
</feature>